<evidence type="ECO:0000313" key="2">
    <source>
        <dbReference type="Proteomes" id="UP000814140"/>
    </source>
</evidence>
<evidence type="ECO:0000313" key="1">
    <source>
        <dbReference type="EMBL" id="KAI0061343.1"/>
    </source>
</evidence>
<accession>A0ACB8SZR7</accession>
<gene>
    <name evidence="1" type="ORF">BV25DRAFT_1826838</name>
</gene>
<dbReference type="Proteomes" id="UP000814140">
    <property type="component" value="Unassembled WGS sequence"/>
</dbReference>
<protein>
    <submittedName>
        <fullName evidence="1">Uncharacterized protein</fullName>
    </submittedName>
</protein>
<sequence length="276" mass="30917">MSAHSKPGSSHLQDRRLSPQHHILDRQPFQSPPIDASMKVVRLVQKRGSRLYDPSKSSRCVCQHCGAAFASAWNDGIYLEHEHDGVLVSCELCPLCQKRLRAFLGHRVELMQRNGVRRGCGVMSRDRVQEASDEDGAEEMEAERENVGQDAEDGQRQDERPKTRKRAAAEDDSEGPAVDRRGHAGAARSVARGLGDRIRPGNKAHVQRCSPCDQTFESRGGLMRHLEQTRRHGGGSKFPCHYCGRTFTRKDGVLTHQKGSQFCQAIRAYREVDPRA</sequence>
<comment type="caution">
    <text evidence="1">The sequence shown here is derived from an EMBL/GenBank/DDBJ whole genome shotgun (WGS) entry which is preliminary data.</text>
</comment>
<proteinExistence type="predicted"/>
<dbReference type="EMBL" id="MU277213">
    <property type="protein sequence ID" value="KAI0061343.1"/>
    <property type="molecule type" value="Genomic_DNA"/>
</dbReference>
<keyword evidence="2" id="KW-1185">Reference proteome</keyword>
<reference evidence="1" key="2">
    <citation type="journal article" date="2022" name="New Phytol.">
        <title>Evolutionary transition to the ectomycorrhizal habit in the genomes of a hyperdiverse lineage of mushroom-forming fungi.</title>
        <authorList>
            <person name="Looney B."/>
            <person name="Miyauchi S."/>
            <person name="Morin E."/>
            <person name="Drula E."/>
            <person name="Courty P.E."/>
            <person name="Kohler A."/>
            <person name="Kuo A."/>
            <person name="LaButti K."/>
            <person name="Pangilinan J."/>
            <person name="Lipzen A."/>
            <person name="Riley R."/>
            <person name="Andreopoulos W."/>
            <person name="He G."/>
            <person name="Johnson J."/>
            <person name="Nolan M."/>
            <person name="Tritt A."/>
            <person name="Barry K.W."/>
            <person name="Grigoriev I.V."/>
            <person name="Nagy L.G."/>
            <person name="Hibbett D."/>
            <person name="Henrissat B."/>
            <person name="Matheny P.B."/>
            <person name="Labbe J."/>
            <person name="Martin F.M."/>
        </authorList>
    </citation>
    <scope>NUCLEOTIDE SEQUENCE</scope>
    <source>
        <strain evidence="1">HHB10654</strain>
    </source>
</reference>
<name>A0ACB8SZR7_9AGAM</name>
<reference evidence="1" key="1">
    <citation type="submission" date="2021-03" db="EMBL/GenBank/DDBJ databases">
        <authorList>
            <consortium name="DOE Joint Genome Institute"/>
            <person name="Ahrendt S."/>
            <person name="Looney B.P."/>
            <person name="Miyauchi S."/>
            <person name="Morin E."/>
            <person name="Drula E."/>
            <person name="Courty P.E."/>
            <person name="Chicoki N."/>
            <person name="Fauchery L."/>
            <person name="Kohler A."/>
            <person name="Kuo A."/>
            <person name="Labutti K."/>
            <person name="Pangilinan J."/>
            <person name="Lipzen A."/>
            <person name="Riley R."/>
            <person name="Andreopoulos W."/>
            <person name="He G."/>
            <person name="Johnson J."/>
            <person name="Barry K.W."/>
            <person name="Grigoriev I.V."/>
            <person name="Nagy L."/>
            <person name="Hibbett D."/>
            <person name="Henrissat B."/>
            <person name="Matheny P.B."/>
            <person name="Labbe J."/>
            <person name="Martin F."/>
        </authorList>
    </citation>
    <scope>NUCLEOTIDE SEQUENCE</scope>
    <source>
        <strain evidence="1">HHB10654</strain>
    </source>
</reference>
<organism evidence="1 2">
    <name type="scientific">Artomyces pyxidatus</name>
    <dbReference type="NCBI Taxonomy" id="48021"/>
    <lineage>
        <taxon>Eukaryota</taxon>
        <taxon>Fungi</taxon>
        <taxon>Dikarya</taxon>
        <taxon>Basidiomycota</taxon>
        <taxon>Agaricomycotina</taxon>
        <taxon>Agaricomycetes</taxon>
        <taxon>Russulales</taxon>
        <taxon>Auriscalpiaceae</taxon>
        <taxon>Artomyces</taxon>
    </lineage>
</organism>